<evidence type="ECO:0000313" key="2">
    <source>
        <dbReference type="EMBL" id="JAE38930.1"/>
    </source>
</evidence>
<evidence type="ECO:0000256" key="1">
    <source>
        <dbReference type="SAM" id="MobiDB-lite"/>
    </source>
</evidence>
<dbReference type="AlphaFoldDB" id="A0A0A9HP42"/>
<name>A0A0A9HP42_ARUDO</name>
<reference evidence="2" key="2">
    <citation type="journal article" date="2015" name="Data Brief">
        <title>Shoot transcriptome of the giant reed, Arundo donax.</title>
        <authorList>
            <person name="Barrero R.A."/>
            <person name="Guerrero F.D."/>
            <person name="Moolhuijzen P."/>
            <person name="Goolsby J.A."/>
            <person name="Tidwell J."/>
            <person name="Bellgard S.E."/>
            <person name="Bellgard M.I."/>
        </authorList>
    </citation>
    <scope>NUCLEOTIDE SEQUENCE</scope>
    <source>
        <tissue evidence="2">Shoot tissue taken approximately 20 cm above the soil surface</tissue>
    </source>
</reference>
<feature type="region of interest" description="Disordered" evidence="1">
    <location>
        <begin position="1"/>
        <end position="29"/>
    </location>
</feature>
<proteinExistence type="predicted"/>
<accession>A0A0A9HP42</accession>
<dbReference type="EMBL" id="GBRH01158966">
    <property type="protein sequence ID" value="JAE38930.1"/>
    <property type="molecule type" value="Transcribed_RNA"/>
</dbReference>
<feature type="compositionally biased region" description="Basic residues" evidence="1">
    <location>
        <begin position="17"/>
        <end position="29"/>
    </location>
</feature>
<protein>
    <submittedName>
        <fullName evidence="2">Uncharacterized protein</fullName>
    </submittedName>
</protein>
<feature type="compositionally biased region" description="Polar residues" evidence="1">
    <location>
        <begin position="1"/>
        <end position="16"/>
    </location>
</feature>
<reference evidence="2" key="1">
    <citation type="submission" date="2014-09" db="EMBL/GenBank/DDBJ databases">
        <authorList>
            <person name="Magalhaes I.L.F."/>
            <person name="Oliveira U."/>
            <person name="Santos F.R."/>
            <person name="Vidigal T.H.D.A."/>
            <person name="Brescovit A.D."/>
            <person name="Santos A.J."/>
        </authorList>
    </citation>
    <scope>NUCLEOTIDE SEQUENCE</scope>
    <source>
        <tissue evidence="2">Shoot tissue taken approximately 20 cm above the soil surface</tissue>
    </source>
</reference>
<organism evidence="2">
    <name type="scientific">Arundo donax</name>
    <name type="common">Giant reed</name>
    <name type="synonym">Donax arundinaceus</name>
    <dbReference type="NCBI Taxonomy" id="35708"/>
    <lineage>
        <taxon>Eukaryota</taxon>
        <taxon>Viridiplantae</taxon>
        <taxon>Streptophyta</taxon>
        <taxon>Embryophyta</taxon>
        <taxon>Tracheophyta</taxon>
        <taxon>Spermatophyta</taxon>
        <taxon>Magnoliopsida</taxon>
        <taxon>Liliopsida</taxon>
        <taxon>Poales</taxon>
        <taxon>Poaceae</taxon>
        <taxon>PACMAD clade</taxon>
        <taxon>Arundinoideae</taxon>
        <taxon>Arundineae</taxon>
        <taxon>Arundo</taxon>
    </lineage>
</organism>
<sequence>MTGHTLQQNTEVSSSKLKSKHRIAMQHDD</sequence>